<dbReference type="GO" id="GO:0051604">
    <property type="term" value="P:protein maturation"/>
    <property type="evidence" value="ECO:0007669"/>
    <property type="project" value="TreeGrafter"/>
</dbReference>
<dbReference type="InterPro" id="IPR056796">
    <property type="entry name" value="FdhE_C"/>
</dbReference>
<accession>A0A1E5L500</accession>
<evidence type="ECO:0000313" key="3">
    <source>
        <dbReference type="EMBL" id="OEH85205.1"/>
    </source>
</evidence>
<dbReference type="InterPro" id="IPR024064">
    <property type="entry name" value="FdhE-like_sf"/>
</dbReference>
<protein>
    <recommendedName>
        <fullName evidence="2">FdhE C-terminal domain-containing protein</fullName>
    </recommendedName>
</protein>
<dbReference type="EMBL" id="MJAT01000033">
    <property type="protein sequence ID" value="OEH85205.1"/>
    <property type="molecule type" value="Genomic_DNA"/>
</dbReference>
<comment type="caution">
    <text evidence="3">The sequence shown here is derived from an EMBL/GenBank/DDBJ whole genome shotgun (WGS) entry which is preliminary data.</text>
</comment>
<name>A0A1E5L500_9FIRM</name>
<dbReference type="Gene3D" id="3.90.1670.10">
    <property type="entry name" value="FdhE-like domain"/>
    <property type="match status" value="1"/>
</dbReference>
<keyword evidence="1" id="KW-0963">Cytoplasm</keyword>
<dbReference type="PANTHER" id="PTHR37689">
    <property type="entry name" value="PROTEIN FDHE"/>
    <property type="match status" value="1"/>
</dbReference>
<feature type="domain" description="FdhE C-terminal" evidence="2">
    <location>
        <begin position="209"/>
        <end position="281"/>
    </location>
</feature>
<sequence length="288" mass="32656">MQVFFKTTIKGVIYMSDSAANKDYLKLHKEIAKQVNSLIDQVEFANLALIDGYLQEQVKQKKPIASVIDVPIDAKQFFGFVQQIAEISVGNQPHLQETMDAITTALKTTDETEKFIEATKCLNSYYFADFAERNSLNGAIVQFLAEMAYRPYIKALAKLLDEKVKFEGYNHNMCPVCGEKARLARGAEDGKREACCTRCDTVWEIQRLQCPHCKNEKHEDLKYIVAGDDENRKLYVCESCKGYIKIVNLKDQLGTPSFFIIDLETIHLDMVASQEGYGEEAESNSKVM</sequence>
<dbReference type="PANTHER" id="PTHR37689:SF1">
    <property type="entry name" value="PROTEIN FDHE"/>
    <property type="match status" value="1"/>
</dbReference>
<evidence type="ECO:0000313" key="4">
    <source>
        <dbReference type="Proteomes" id="UP000095255"/>
    </source>
</evidence>
<organism evidence="3 4">
    <name type="scientific">Desulfuribacillus stibiiarsenatis</name>
    <dbReference type="NCBI Taxonomy" id="1390249"/>
    <lineage>
        <taxon>Bacteria</taxon>
        <taxon>Bacillati</taxon>
        <taxon>Bacillota</taxon>
        <taxon>Desulfuribacillia</taxon>
        <taxon>Desulfuribacillales</taxon>
        <taxon>Desulfuribacillaceae</taxon>
        <taxon>Desulfuribacillus</taxon>
    </lineage>
</organism>
<gene>
    <name evidence="3" type="ORF">BHU72_06255</name>
</gene>
<dbReference type="STRING" id="1390249.BHU72_06255"/>
<dbReference type="AlphaFoldDB" id="A0A1E5L500"/>
<dbReference type="GO" id="GO:0008199">
    <property type="term" value="F:ferric iron binding"/>
    <property type="evidence" value="ECO:0007669"/>
    <property type="project" value="TreeGrafter"/>
</dbReference>
<dbReference type="Proteomes" id="UP000095255">
    <property type="component" value="Unassembled WGS sequence"/>
</dbReference>
<dbReference type="GO" id="GO:0005829">
    <property type="term" value="C:cytosol"/>
    <property type="evidence" value="ECO:0007669"/>
    <property type="project" value="TreeGrafter"/>
</dbReference>
<evidence type="ECO:0000259" key="2">
    <source>
        <dbReference type="Pfam" id="PF24860"/>
    </source>
</evidence>
<evidence type="ECO:0000256" key="1">
    <source>
        <dbReference type="ARBA" id="ARBA00022490"/>
    </source>
</evidence>
<dbReference type="OrthoDB" id="9811074at2"/>
<dbReference type="InterPro" id="IPR006452">
    <property type="entry name" value="Formate_DH_accessory"/>
</dbReference>
<dbReference type="Pfam" id="PF24860">
    <property type="entry name" value="FdhE_C"/>
    <property type="match status" value="1"/>
</dbReference>
<dbReference type="CDD" id="cd16341">
    <property type="entry name" value="FdhE"/>
    <property type="match status" value="1"/>
</dbReference>
<keyword evidence="4" id="KW-1185">Reference proteome</keyword>
<dbReference type="SUPFAM" id="SSF144020">
    <property type="entry name" value="FdhE-like"/>
    <property type="match status" value="1"/>
</dbReference>
<proteinExistence type="predicted"/>
<reference evidence="3 4" key="1">
    <citation type="submission" date="2016-09" db="EMBL/GenBank/DDBJ databases">
        <title>Desulfuribacillus arsenicus sp. nov., an obligately anaerobic, dissimilatory arsenic- and antimonate-reducing bacterium isolated from anoxic sediments.</title>
        <authorList>
            <person name="Abin C.A."/>
            <person name="Hollibaugh J.T."/>
        </authorList>
    </citation>
    <scope>NUCLEOTIDE SEQUENCE [LARGE SCALE GENOMIC DNA]</scope>
    <source>
        <strain evidence="3 4">MLFW-2</strain>
    </source>
</reference>